<dbReference type="OrthoDB" id="517234at2"/>
<evidence type="ECO:0000313" key="3">
    <source>
        <dbReference type="Proteomes" id="UP000377595"/>
    </source>
</evidence>
<proteinExistence type="predicted"/>
<feature type="transmembrane region" description="Helical" evidence="1">
    <location>
        <begin position="151"/>
        <end position="173"/>
    </location>
</feature>
<evidence type="ECO:0008006" key="4">
    <source>
        <dbReference type="Google" id="ProtNLM"/>
    </source>
</evidence>
<organism evidence="2 3">
    <name type="scientific">Acrocarpospora pleiomorpha</name>
    <dbReference type="NCBI Taxonomy" id="90975"/>
    <lineage>
        <taxon>Bacteria</taxon>
        <taxon>Bacillati</taxon>
        <taxon>Actinomycetota</taxon>
        <taxon>Actinomycetes</taxon>
        <taxon>Streptosporangiales</taxon>
        <taxon>Streptosporangiaceae</taxon>
        <taxon>Acrocarpospora</taxon>
    </lineage>
</organism>
<feature type="transmembrane region" description="Helical" evidence="1">
    <location>
        <begin position="111"/>
        <end position="131"/>
    </location>
</feature>
<feature type="transmembrane region" description="Helical" evidence="1">
    <location>
        <begin position="51"/>
        <end position="73"/>
    </location>
</feature>
<keyword evidence="1" id="KW-0812">Transmembrane</keyword>
<evidence type="ECO:0000313" key="2">
    <source>
        <dbReference type="EMBL" id="GES25583.1"/>
    </source>
</evidence>
<feature type="transmembrane region" description="Helical" evidence="1">
    <location>
        <begin position="79"/>
        <end position="99"/>
    </location>
</feature>
<dbReference type="AlphaFoldDB" id="A0A5M3Y1G5"/>
<dbReference type="RefSeq" id="WP_155350333.1">
    <property type="nucleotide sequence ID" value="NZ_BAAAHM010000067.1"/>
</dbReference>
<gene>
    <name evidence="2" type="ORF">Aple_084820</name>
</gene>
<sequence length="344" mass="36399">MVAGLVFAQSAGVGDVTTSQFYLYTVIGLLAIGLYSSASGIPREAVRDLRIVLIAVTLGVLVKAALIAAVMFIVIREPIALVLGIAVAQIDPLSVAAMIGNSRMSPRAKNVLLVWASFDDPITALLVVYLSALALRWENVGGSILDGPGDFWSYLLNLGANLAFAAVCLGIWVAVRRSKVRPAQVLEVVVLLLLLAFAVRFSLLLGVALLGLFYRPAPRLADIATKGAYMLATFALGMLLVAGVAWVNGLALGVAAFGAQMLVAYLITRGMPRADRGYLILSQQNGITAIVLALTLQPSFPETVAIVAPAILIVNVIHIVTTEFWTRHLGAPVPAPREPVDSHS</sequence>
<dbReference type="Proteomes" id="UP000377595">
    <property type="component" value="Unassembled WGS sequence"/>
</dbReference>
<dbReference type="EMBL" id="BLAF01000069">
    <property type="protein sequence ID" value="GES25583.1"/>
    <property type="molecule type" value="Genomic_DNA"/>
</dbReference>
<feature type="transmembrane region" description="Helical" evidence="1">
    <location>
        <begin position="21"/>
        <end position="39"/>
    </location>
</feature>
<keyword evidence="3" id="KW-1185">Reference proteome</keyword>
<name>A0A5M3Y1G5_9ACTN</name>
<keyword evidence="1" id="KW-0472">Membrane</keyword>
<feature type="transmembrane region" description="Helical" evidence="1">
    <location>
        <begin position="303"/>
        <end position="321"/>
    </location>
</feature>
<feature type="transmembrane region" description="Helical" evidence="1">
    <location>
        <begin position="279"/>
        <end position="297"/>
    </location>
</feature>
<feature type="transmembrane region" description="Helical" evidence="1">
    <location>
        <begin position="185"/>
        <end position="214"/>
    </location>
</feature>
<evidence type="ECO:0000256" key="1">
    <source>
        <dbReference type="SAM" id="Phobius"/>
    </source>
</evidence>
<accession>A0A5M3Y1G5</accession>
<feature type="transmembrane region" description="Helical" evidence="1">
    <location>
        <begin position="234"/>
        <end position="267"/>
    </location>
</feature>
<keyword evidence="1" id="KW-1133">Transmembrane helix</keyword>
<reference evidence="2 3" key="1">
    <citation type="submission" date="2019-10" db="EMBL/GenBank/DDBJ databases">
        <title>Whole genome shotgun sequence of Acrocarpospora pleiomorpha NBRC 16267.</title>
        <authorList>
            <person name="Ichikawa N."/>
            <person name="Kimura A."/>
            <person name="Kitahashi Y."/>
            <person name="Komaki H."/>
            <person name="Oguchi A."/>
        </authorList>
    </citation>
    <scope>NUCLEOTIDE SEQUENCE [LARGE SCALE GENOMIC DNA]</scope>
    <source>
        <strain evidence="2 3">NBRC 16267</strain>
    </source>
</reference>
<comment type="caution">
    <text evidence="2">The sequence shown here is derived from an EMBL/GenBank/DDBJ whole genome shotgun (WGS) entry which is preliminary data.</text>
</comment>
<protein>
    <recommendedName>
        <fullName evidence="4">Cation/H+ exchanger domain-containing protein</fullName>
    </recommendedName>
</protein>